<protein>
    <submittedName>
        <fullName evidence="2">Uncharacterized protein</fullName>
    </submittedName>
</protein>
<accession>A0A0L1I3Z1</accession>
<evidence type="ECO:0000313" key="3">
    <source>
        <dbReference type="Proteomes" id="UP000054562"/>
    </source>
</evidence>
<name>A0A0L1I3Z1_PLAFA</name>
<gene>
    <name evidence="2" type="ORF">PFMG_00391</name>
</gene>
<dbReference type="OrthoDB" id="392316at2759"/>
<evidence type="ECO:0000256" key="1">
    <source>
        <dbReference type="SAM" id="Coils"/>
    </source>
</evidence>
<proteinExistence type="predicted"/>
<reference evidence="3" key="1">
    <citation type="submission" date="2015-07" db="EMBL/GenBank/DDBJ databases">
        <title>Annotation of Plasmodium falciparum IGH-CR14.</title>
        <authorList>
            <consortium name="The Broad Institute Genome Sequencing Platform"/>
            <person name="Volkman S.K."/>
            <person name="Neafsey D.E."/>
            <person name="Dash A.P."/>
            <person name="Chitnis C.E."/>
            <person name="Hartl D.L."/>
            <person name="Young S.K."/>
            <person name="Zeng Q."/>
            <person name="Koehrsen M."/>
            <person name="Alvarado L."/>
            <person name="Berlin A."/>
            <person name="Borenstein D."/>
            <person name="Chapman S.B."/>
            <person name="Chen Z."/>
            <person name="Engels R."/>
            <person name="Freedman E."/>
            <person name="Gellesch M."/>
            <person name="Goldberg J."/>
            <person name="Griggs A."/>
            <person name="Gujja S."/>
            <person name="Heilman E.R."/>
            <person name="Heiman D.I."/>
            <person name="Howarth C."/>
            <person name="Jen D."/>
            <person name="Larson L."/>
            <person name="Mehta T."/>
            <person name="Neiman D."/>
            <person name="Park D."/>
            <person name="Pearson M."/>
            <person name="Roberts A."/>
            <person name="Saif S."/>
            <person name="Shea T."/>
            <person name="Shenoy N."/>
            <person name="Sisk P."/>
            <person name="Stolte C."/>
            <person name="Sykes S."/>
            <person name="Walk T."/>
            <person name="White J."/>
            <person name="Yandava C."/>
            <person name="Haas B."/>
            <person name="Henn M.R."/>
            <person name="Nusbaum C."/>
            <person name="Birren B."/>
        </authorList>
    </citation>
    <scope>NUCLEOTIDE SEQUENCE [LARGE SCALE GENOMIC DNA]</scope>
    <source>
        <strain evidence="3">IGH-CR14</strain>
    </source>
</reference>
<evidence type="ECO:0000313" key="2">
    <source>
        <dbReference type="EMBL" id="KNG74349.1"/>
    </source>
</evidence>
<dbReference type="AlphaFoldDB" id="A0A0L1I3Z1"/>
<feature type="coiled-coil region" evidence="1">
    <location>
        <begin position="18"/>
        <end position="92"/>
    </location>
</feature>
<sequence>MEDELIKKVKNISLHKENKNVYDEKRSLKKKIRDLENMINNKIMDLQTELYKSKEKEKVHEYDFSDILKEFKDDVKKKMDEINDIVEKKIEEQNVKHTKLFNMLISLKNENSSINKSISLLNEKIHMIRGPWGLNGEKKKKKKKIHINI</sequence>
<dbReference type="Proteomes" id="UP000054562">
    <property type="component" value="Unassembled WGS sequence"/>
</dbReference>
<keyword evidence="1" id="KW-0175">Coiled coil</keyword>
<reference evidence="3" key="2">
    <citation type="submission" date="2015-07" db="EMBL/GenBank/DDBJ databases">
        <title>The genome sequence of Plasmodium falciparum IGH-CR14.</title>
        <authorList>
            <consortium name="The Broad Institute Genome Sequencing Platform"/>
            <person name="Volkman S.K."/>
            <person name="Neafsey D.E."/>
            <person name="Dash A.P."/>
            <person name="Chitnis C.E."/>
            <person name="Hartl D.L."/>
            <person name="Young S.K."/>
            <person name="Kodira C.D."/>
            <person name="Zeng Q."/>
            <person name="Koehrsen M."/>
            <person name="Godfrey P."/>
            <person name="Alvarado L."/>
            <person name="Berlin A."/>
            <person name="Borenstein D."/>
            <person name="Chen Z."/>
            <person name="Engels R."/>
            <person name="Freedman E."/>
            <person name="Gellesch M."/>
            <person name="Goldberg J."/>
            <person name="Griggs A."/>
            <person name="Gujja S."/>
            <person name="Heiman D."/>
            <person name="Hepburn T."/>
            <person name="Howarth C."/>
            <person name="Jen D."/>
            <person name="Larson L."/>
            <person name="Lewis B."/>
            <person name="Mehta T."/>
            <person name="Park D."/>
            <person name="Pearson M."/>
            <person name="Roberts A."/>
            <person name="Saif S."/>
            <person name="Shea T."/>
            <person name="Shenoy N."/>
            <person name="Sisk P."/>
            <person name="Stolte C."/>
            <person name="Sykes S."/>
            <person name="Walk T."/>
            <person name="White J."/>
            <person name="Yandava C."/>
            <person name="Wirth D.F."/>
            <person name="Nusbaum C."/>
            <person name="Birren B."/>
        </authorList>
    </citation>
    <scope>NUCLEOTIDE SEQUENCE [LARGE SCALE GENOMIC DNA]</scope>
    <source>
        <strain evidence="3">IGH-CR14</strain>
    </source>
</reference>
<organism evidence="2 3">
    <name type="scientific">Plasmodium falciparum IGH-CR14</name>
    <dbReference type="NCBI Taxonomy" id="580059"/>
    <lineage>
        <taxon>Eukaryota</taxon>
        <taxon>Sar</taxon>
        <taxon>Alveolata</taxon>
        <taxon>Apicomplexa</taxon>
        <taxon>Aconoidasida</taxon>
        <taxon>Haemosporida</taxon>
        <taxon>Plasmodiidae</taxon>
        <taxon>Plasmodium</taxon>
        <taxon>Plasmodium (Laverania)</taxon>
    </lineage>
</organism>
<dbReference type="EMBL" id="GG664982">
    <property type="protein sequence ID" value="KNG74349.1"/>
    <property type="molecule type" value="Genomic_DNA"/>
</dbReference>